<accession>X0RFY2</accession>
<name>X0RFY2_9ZZZZ</name>
<dbReference type="EMBL" id="BARS01005017">
    <property type="protein sequence ID" value="GAF67819.1"/>
    <property type="molecule type" value="Genomic_DNA"/>
</dbReference>
<comment type="caution">
    <text evidence="1">The sequence shown here is derived from an EMBL/GenBank/DDBJ whole genome shotgun (WGS) entry which is preliminary data.</text>
</comment>
<dbReference type="AlphaFoldDB" id="X0RFY2"/>
<reference evidence="1" key="1">
    <citation type="journal article" date="2014" name="Front. Microbiol.">
        <title>High frequency of phylogenetically diverse reductive dehalogenase-homologous genes in deep subseafloor sedimentary metagenomes.</title>
        <authorList>
            <person name="Kawai M."/>
            <person name="Futagami T."/>
            <person name="Toyoda A."/>
            <person name="Takaki Y."/>
            <person name="Nishi S."/>
            <person name="Hori S."/>
            <person name="Arai W."/>
            <person name="Tsubouchi T."/>
            <person name="Morono Y."/>
            <person name="Uchiyama I."/>
            <person name="Ito T."/>
            <person name="Fujiyama A."/>
            <person name="Inagaki F."/>
            <person name="Takami H."/>
        </authorList>
    </citation>
    <scope>NUCLEOTIDE SEQUENCE</scope>
    <source>
        <strain evidence="1">Expedition CK06-06</strain>
    </source>
</reference>
<feature type="non-terminal residue" evidence="1">
    <location>
        <position position="40"/>
    </location>
</feature>
<evidence type="ECO:0000313" key="1">
    <source>
        <dbReference type="EMBL" id="GAF67819.1"/>
    </source>
</evidence>
<sequence>MNPYSFSENLLVALKKLRLLLEKQKISYMLIGGIAVALWG</sequence>
<gene>
    <name evidence="1" type="ORF">S01H1_09824</name>
</gene>
<organism evidence="1">
    <name type="scientific">marine sediment metagenome</name>
    <dbReference type="NCBI Taxonomy" id="412755"/>
    <lineage>
        <taxon>unclassified sequences</taxon>
        <taxon>metagenomes</taxon>
        <taxon>ecological metagenomes</taxon>
    </lineage>
</organism>
<proteinExistence type="predicted"/>
<protein>
    <submittedName>
        <fullName evidence="1">Uncharacterized protein</fullName>
    </submittedName>
</protein>